<name>A0A7J6DDQ7_9TELE</name>
<dbReference type="InterPro" id="IPR007110">
    <property type="entry name" value="Ig-like_dom"/>
</dbReference>
<keyword evidence="1 6" id="KW-0732">Signal</keyword>
<accession>A0A7J6DDQ7</accession>
<dbReference type="PANTHER" id="PTHR19367:SF18">
    <property type="entry name" value="T CELL RECEPTOR ALPHA VARIABLE 16"/>
    <property type="match status" value="1"/>
</dbReference>
<dbReference type="SMART" id="SM00406">
    <property type="entry name" value="IGv"/>
    <property type="match status" value="1"/>
</dbReference>
<keyword evidence="5" id="KW-1279">T cell receptor</keyword>
<proteinExistence type="predicted"/>
<dbReference type="AlphaFoldDB" id="A0A7J6DDQ7"/>
<evidence type="ECO:0000256" key="5">
    <source>
        <dbReference type="ARBA" id="ARBA00043266"/>
    </source>
</evidence>
<keyword evidence="9" id="KW-1185">Reference proteome</keyword>
<dbReference type="Proteomes" id="UP000579812">
    <property type="component" value="Unassembled WGS sequence"/>
</dbReference>
<keyword evidence="3" id="KW-0675">Receptor</keyword>
<dbReference type="InterPro" id="IPR013106">
    <property type="entry name" value="Ig_V-set"/>
</dbReference>
<gene>
    <name evidence="8" type="ORF">G5714_002009</name>
</gene>
<dbReference type="PROSITE" id="PS50835">
    <property type="entry name" value="IG_LIKE"/>
    <property type="match status" value="1"/>
</dbReference>
<feature type="domain" description="Ig-like" evidence="7">
    <location>
        <begin position="24"/>
        <end position="119"/>
    </location>
</feature>
<reference evidence="8 9" key="1">
    <citation type="submission" date="2020-04" db="EMBL/GenBank/DDBJ databases">
        <title>Chromosome-level genome assembly of a cyprinid fish Onychostoma macrolepis by integration of Nanopore Sequencing, Bionano and Hi-C technology.</title>
        <authorList>
            <person name="Wang D."/>
        </authorList>
    </citation>
    <scope>NUCLEOTIDE SEQUENCE [LARGE SCALE GENOMIC DNA]</scope>
    <source>
        <strain evidence="8">SWU-2019</strain>
        <tissue evidence="8">Muscle</tissue>
    </source>
</reference>
<evidence type="ECO:0000256" key="1">
    <source>
        <dbReference type="ARBA" id="ARBA00022729"/>
    </source>
</evidence>
<dbReference type="InterPro" id="IPR051287">
    <property type="entry name" value="TCR_variable_region"/>
</dbReference>
<evidence type="ECO:0000256" key="6">
    <source>
        <dbReference type="SAM" id="SignalP"/>
    </source>
</evidence>
<dbReference type="InterPro" id="IPR013783">
    <property type="entry name" value="Ig-like_fold"/>
</dbReference>
<keyword evidence="4" id="KW-0393">Immunoglobulin domain</keyword>
<evidence type="ECO:0000259" key="7">
    <source>
        <dbReference type="PROSITE" id="PS50835"/>
    </source>
</evidence>
<dbReference type="GO" id="GO:0042101">
    <property type="term" value="C:T cell receptor complex"/>
    <property type="evidence" value="ECO:0007669"/>
    <property type="project" value="UniProtKB-KW"/>
</dbReference>
<evidence type="ECO:0000313" key="8">
    <source>
        <dbReference type="EMBL" id="KAF4117456.1"/>
    </source>
</evidence>
<dbReference type="GO" id="GO:0002250">
    <property type="term" value="P:adaptive immune response"/>
    <property type="evidence" value="ECO:0007669"/>
    <property type="project" value="UniProtKB-KW"/>
</dbReference>
<evidence type="ECO:0000313" key="9">
    <source>
        <dbReference type="Proteomes" id="UP000579812"/>
    </source>
</evidence>
<keyword evidence="2" id="KW-1064">Adaptive immunity</keyword>
<evidence type="ECO:0000256" key="4">
    <source>
        <dbReference type="ARBA" id="ARBA00023319"/>
    </source>
</evidence>
<dbReference type="Gene3D" id="2.60.40.10">
    <property type="entry name" value="Immunoglobulins"/>
    <property type="match status" value="1"/>
</dbReference>
<evidence type="ECO:0000256" key="3">
    <source>
        <dbReference type="ARBA" id="ARBA00023170"/>
    </source>
</evidence>
<feature type="signal peptide" evidence="6">
    <location>
        <begin position="1"/>
        <end position="19"/>
    </location>
</feature>
<dbReference type="Pfam" id="PF07686">
    <property type="entry name" value="V-set"/>
    <property type="match status" value="1"/>
</dbReference>
<keyword evidence="5" id="KW-0391">Immunity</keyword>
<dbReference type="EMBL" id="JAAMOB010000002">
    <property type="protein sequence ID" value="KAF4117456.1"/>
    <property type="molecule type" value="Genomic_DNA"/>
</dbReference>
<organism evidence="8 9">
    <name type="scientific">Onychostoma macrolepis</name>
    <dbReference type="NCBI Taxonomy" id="369639"/>
    <lineage>
        <taxon>Eukaryota</taxon>
        <taxon>Metazoa</taxon>
        <taxon>Chordata</taxon>
        <taxon>Craniata</taxon>
        <taxon>Vertebrata</taxon>
        <taxon>Euteleostomi</taxon>
        <taxon>Actinopterygii</taxon>
        <taxon>Neopterygii</taxon>
        <taxon>Teleostei</taxon>
        <taxon>Ostariophysi</taxon>
        <taxon>Cypriniformes</taxon>
        <taxon>Cyprinidae</taxon>
        <taxon>Acrossocheilinae</taxon>
        <taxon>Onychostoma</taxon>
    </lineage>
</organism>
<sequence>MEERHMLLMILLTVSGGFADKIGPREGDTNIIREERESVTLSCTFETNSNNIWLYWYRQYPNREPEYLLYKGARLQSSDEDIPDGFQSTTSQSSTELIINSVTLSDSALYYCALRVGAQ</sequence>
<evidence type="ECO:0000256" key="2">
    <source>
        <dbReference type="ARBA" id="ARBA00023130"/>
    </source>
</evidence>
<dbReference type="PANTHER" id="PTHR19367">
    <property type="entry name" value="T-CELL RECEPTOR ALPHA CHAIN V REGION"/>
    <property type="match status" value="1"/>
</dbReference>
<feature type="chain" id="PRO_5029773573" description="Ig-like domain-containing protein" evidence="6">
    <location>
        <begin position="20"/>
        <end position="119"/>
    </location>
</feature>
<comment type="caution">
    <text evidence="8">The sequence shown here is derived from an EMBL/GenBank/DDBJ whole genome shotgun (WGS) entry which is preliminary data.</text>
</comment>
<dbReference type="SUPFAM" id="SSF48726">
    <property type="entry name" value="Immunoglobulin"/>
    <property type="match status" value="1"/>
</dbReference>
<protein>
    <recommendedName>
        <fullName evidence="7">Ig-like domain-containing protein</fullName>
    </recommendedName>
</protein>
<dbReference type="InterPro" id="IPR036179">
    <property type="entry name" value="Ig-like_dom_sf"/>
</dbReference>